<dbReference type="PANTHER" id="PTHR33446">
    <property type="entry name" value="PROTEIN TONB-RELATED"/>
    <property type="match status" value="1"/>
</dbReference>
<evidence type="ECO:0000256" key="4">
    <source>
        <dbReference type="ARBA" id="ARBA00022475"/>
    </source>
</evidence>
<dbReference type="Proteomes" id="UP001162889">
    <property type="component" value="Unassembled WGS sequence"/>
</dbReference>
<evidence type="ECO:0000256" key="5">
    <source>
        <dbReference type="ARBA" id="ARBA00022519"/>
    </source>
</evidence>
<dbReference type="PANTHER" id="PTHR33446:SF2">
    <property type="entry name" value="PROTEIN TONB"/>
    <property type="match status" value="1"/>
</dbReference>
<keyword evidence="8" id="KW-1133">Transmembrane helix</keyword>
<dbReference type="EMBL" id="JALJZU010000005">
    <property type="protein sequence ID" value="MCP2009223.1"/>
    <property type="molecule type" value="Genomic_DNA"/>
</dbReference>
<keyword evidence="4" id="KW-1003">Cell membrane</keyword>
<dbReference type="AlphaFoldDB" id="A0AA41H9H3"/>
<protein>
    <submittedName>
        <fullName evidence="11">Energy transducer TonB</fullName>
    </submittedName>
    <submittedName>
        <fullName evidence="12">Protein TonB</fullName>
    </submittedName>
</protein>
<dbReference type="GO" id="GO:0098797">
    <property type="term" value="C:plasma membrane protein complex"/>
    <property type="evidence" value="ECO:0007669"/>
    <property type="project" value="TreeGrafter"/>
</dbReference>
<dbReference type="RefSeq" id="WP_217945440.1">
    <property type="nucleotide sequence ID" value="NZ_JAHTGR010000018.1"/>
</dbReference>
<keyword evidence="3" id="KW-0813">Transport</keyword>
<dbReference type="GO" id="GO:0055085">
    <property type="term" value="P:transmembrane transport"/>
    <property type="evidence" value="ECO:0007669"/>
    <property type="project" value="InterPro"/>
</dbReference>
<evidence type="ECO:0000313" key="14">
    <source>
        <dbReference type="Proteomes" id="UP001162889"/>
    </source>
</evidence>
<dbReference type="GO" id="GO:0031992">
    <property type="term" value="F:energy transducer activity"/>
    <property type="evidence" value="ECO:0007669"/>
    <property type="project" value="TreeGrafter"/>
</dbReference>
<reference evidence="12" key="2">
    <citation type="submission" date="2022-03" db="EMBL/GenBank/DDBJ databases">
        <title>Genome Encyclopedia of Bacteria and Archaea VI: Functional Genomics of Type Strains.</title>
        <authorList>
            <person name="Whitman W."/>
        </authorList>
    </citation>
    <scope>NUCLEOTIDE SEQUENCE</scope>
    <source>
        <strain evidence="12">HSC-15S17</strain>
    </source>
</reference>
<evidence type="ECO:0000259" key="10">
    <source>
        <dbReference type="PROSITE" id="PS52015"/>
    </source>
</evidence>
<dbReference type="PROSITE" id="PS52015">
    <property type="entry name" value="TONB_CTD"/>
    <property type="match status" value="1"/>
</dbReference>
<keyword evidence="7" id="KW-0653">Protein transport</keyword>
<dbReference type="Proteomes" id="UP001155901">
    <property type="component" value="Unassembled WGS sequence"/>
</dbReference>
<evidence type="ECO:0000313" key="11">
    <source>
        <dbReference type="EMBL" id="MBV6324517.1"/>
    </source>
</evidence>
<comment type="caution">
    <text evidence="11">The sequence shown here is derived from an EMBL/GenBank/DDBJ whole genome shotgun (WGS) entry which is preliminary data.</text>
</comment>
<evidence type="ECO:0000256" key="9">
    <source>
        <dbReference type="ARBA" id="ARBA00023136"/>
    </source>
</evidence>
<accession>A0AA41H9H3</accession>
<evidence type="ECO:0000256" key="8">
    <source>
        <dbReference type="ARBA" id="ARBA00022989"/>
    </source>
</evidence>
<evidence type="ECO:0000256" key="2">
    <source>
        <dbReference type="ARBA" id="ARBA00006555"/>
    </source>
</evidence>
<dbReference type="EMBL" id="JAHTGR010000018">
    <property type="protein sequence ID" value="MBV6324517.1"/>
    <property type="molecule type" value="Genomic_DNA"/>
</dbReference>
<comment type="similarity">
    <text evidence="2">Belongs to the TonB family.</text>
</comment>
<evidence type="ECO:0000313" key="13">
    <source>
        <dbReference type="Proteomes" id="UP001155901"/>
    </source>
</evidence>
<evidence type="ECO:0000313" key="12">
    <source>
        <dbReference type="EMBL" id="MCP2009223.1"/>
    </source>
</evidence>
<reference evidence="11" key="1">
    <citation type="submission" date="2021-07" db="EMBL/GenBank/DDBJ databases">
        <title>Characterization of violacein-producing bacteria and related species.</title>
        <authorList>
            <person name="Wilson H.S."/>
            <person name="De Leon M.E."/>
        </authorList>
    </citation>
    <scope>NUCLEOTIDE SEQUENCE</scope>
    <source>
        <strain evidence="11">HSC-15S17</strain>
    </source>
</reference>
<keyword evidence="6" id="KW-0812">Transmembrane</keyword>
<dbReference type="GO" id="GO:0015031">
    <property type="term" value="P:protein transport"/>
    <property type="evidence" value="ECO:0007669"/>
    <property type="project" value="UniProtKB-KW"/>
</dbReference>
<keyword evidence="14" id="KW-1185">Reference proteome</keyword>
<dbReference type="InterPro" id="IPR037682">
    <property type="entry name" value="TonB_C"/>
</dbReference>
<proteinExistence type="inferred from homology"/>
<dbReference type="NCBIfam" id="TIGR01352">
    <property type="entry name" value="tonB_Cterm"/>
    <property type="match status" value="1"/>
</dbReference>
<evidence type="ECO:0000256" key="1">
    <source>
        <dbReference type="ARBA" id="ARBA00004383"/>
    </source>
</evidence>
<evidence type="ECO:0000256" key="3">
    <source>
        <dbReference type="ARBA" id="ARBA00022448"/>
    </source>
</evidence>
<dbReference type="Pfam" id="PF03544">
    <property type="entry name" value="TonB_C"/>
    <property type="match status" value="1"/>
</dbReference>
<evidence type="ECO:0000256" key="7">
    <source>
        <dbReference type="ARBA" id="ARBA00022927"/>
    </source>
</evidence>
<organism evidence="11 13">
    <name type="scientific">Duganella violaceipulchra</name>
    <dbReference type="NCBI Taxonomy" id="2849652"/>
    <lineage>
        <taxon>Bacteria</taxon>
        <taxon>Pseudomonadati</taxon>
        <taxon>Pseudomonadota</taxon>
        <taxon>Betaproteobacteria</taxon>
        <taxon>Burkholderiales</taxon>
        <taxon>Oxalobacteraceae</taxon>
        <taxon>Telluria group</taxon>
        <taxon>Duganella</taxon>
    </lineage>
</organism>
<gene>
    <name evidence="11" type="ORF">KVP70_26675</name>
    <name evidence="12" type="ORF">L1274_002936</name>
</gene>
<keyword evidence="5" id="KW-0997">Cell inner membrane</keyword>
<feature type="domain" description="TonB C-terminal" evidence="10">
    <location>
        <begin position="135"/>
        <end position="226"/>
    </location>
</feature>
<sequence length="226" mass="22865">MHHYSLGPSSADSATLPALALKGALVGAAHLALLLTALHASGVVTLKAAPRPAGMLTVMLVAAPARPTPAAPAHKPVPVVAQAAPARPAAVAPPRDATLAIAETAIPAAAPAAAIAAAVATVAGTPAAAPEQRSEASFNAAYLNNPEPVYPLASRRQGEAGKVVLLVQVSPQGTVERLEVRQSCGFARLDQAALDAVRRWRFVPARLGEHAIAASVLVPLTFSLNS</sequence>
<dbReference type="InterPro" id="IPR006260">
    <property type="entry name" value="TonB/TolA_C"/>
</dbReference>
<name>A0AA41H9H3_9BURK</name>
<keyword evidence="9" id="KW-0472">Membrane</keyword>
<evidence type="ECO:0000256" key="6">
    <source>
        <dbReference type="ARBA" id="ARBA00022692"/>
    </source>
</evidence>
<comment type="subcellular location">
    <subcellularLocation>
        <location evidence="1">Cell inner membrane</location>
        <topology evidence="1">Single-pass membrane protein</topology>
        <orientation evidence="1">Periplasmic side</orientation>
    </subcellularLocation>
</comment>
<dbReference type="InterPro" id="IPR051045">
    <property type="entry name" value="TonB-dependent_transducer"/>
</dbReference>